<dbReference type="InterPro" id="IPR007349">
    <property type="entry name" value="DUF418"/>
</dbReference>
<evidence type="ECO:0000256" key="2">
    <source>
        <dbReference type="SAM" id="Phobius"/>
    </source>
</evidence>
<protein>
    <submittedName>
        <fullName evidence="4">DUF418 domain-containing protein</fullName>
    </submittedName>
</protein>
<dbReference type="InterPro" id="IPR052529">
    <property type="entry name" value="Bact_Transport_Assoc"/>
</dbReference>
<keyword evidence="5" id="KW-1185">Reference proteome</keyword>
<feature type="transmembrane region" description="Helical" evidence="2">
    <location>
        <begin position="107"/>
        <end position="132"/>
    </location>
</feature>
<gene>
    <name evidence="4" type="ORF">AB0I59_05510</name>
</gene>
<evidence type="ECO:0000256" key="1">
    <source>
        <dbReference type="SAM" id="MobiDB-lite"/>
    </source>
</evidence>
<proteinExistence type="predicted"/>
<feature type="transmembrane region" description="Helical" evidence="2">
    <location>
        <begin position="233"/>
        <end position="253"/>
    </location>
</feature>
<feature type="transmembrane region" description="Helical" evidence="2">
    <location>
        <begin position="54"/>
        <end position="70"/>
    </location>
</feature>
<name>A0ABV3G8U8_MICGL</name>
<evidence type="ECO:0000313" key="4">
    <source>
        <dbReference type="EMBL" id="MEV0968070.1"/>
    </source>
</evidence>
<dbReference type="Proteomes" id="UP001551675">
    <property type="component" value="Unassembled WGS sequence"/>
</dbReference>
<dbReference type="Pfam" id="PF04235">
    <property type="entry name" value="DUF418"/>
    <property type="match status" value="1"/>
</dbReference>
<feature type="transmembrane region" description="Helical" evidence="2">
    <location>
        <begin position="82"/>
        <end position="101"/>
    </location>
</feature>
<feature type="domain" description="DUF418" evidence="3">
    <location>
        <begin position="199"/>
        <end position="334"/>
    </location>
</feature>
<evidence type="ECO:0000259" key="3">
    <source>
        <dbReference type="Pfam" id="PF04235"/>
    </source>
</evidence>
<sequence>MIHPAPRSRIGEIDALRGFAVCGMTVVNVWQNTLTHGRTTSIDWAMTSLAQSRFYPIFACLFGVGFALFLRSAKARADRPWLVALARLVVLALFGALHGAVNAGDVLLPYALIGLLVLLPAGFLAPPVVILVGTGIVAVSLTAGDPWPLIAGLFALGAGATAAVLKETAPEKTAPRKAARKATQEAPQRAAGPATGAGYRRAARRTGYVIFPLAASLTVVLTLRWNASQTGGLYLAAALSGAVAYATGFLLLTRAIPAVGEIFRTLGRMALTCYLTGTAVILATLPLLTADGSGFTVVAVSVLTIAGQVVLTRWWLARYRYGPLEWVWRRLTWWEPLPNRQTGNRDTRSPVPDPDLP</sequence>
<dbReference type="EMBL" id="JBFALK010000002">
    <property type="protein sequence ID" value="MEV0968070.1"/>
    <property type="molecule type" value="Genomic_DNA"/>
</dbReference>
<keyword evidence="2" id="KW-0472">Membrane</keyword>
<reference evidence="4 5" key="1">
    <citation type="submission" date="2024-06" db="EMBL/GenBank/DDBJ databases">
        <title>The Natural Products Discovery Center: Release of the First 8490 Sequenced Strains for Exploring Actinobacteria Biosynthetic Diversity.</title>
        <authorList>
            <person name="Kalkreuter E."/>
            <person name="Kautsar S.A."/>
            <person name="Yang D."/>
            <person name="Bader C.D."/>
            <person name="Teijaro C.N."/>
            <person name="Fluegel L."/>
            <person name="Davis C.M."/>
            <person name="Simpson J.R."/>
            <person name="Lauterbach L."/>
            <person name="Steele A.D."/>
            <person name="Gui C."/>
            <person name="Meng S."/>
            <person name="Li G."/>
            <person name="Viehrig K."/>
            <person name="Ye F."/>
            <person name="Su P."/>
            <person name="Kiefer A.F."/>
            <person name="Nichols A."/>
            <person name="Cepeda A.J."/>
            <person name="Yan W."/>
            <person name="Fan B."/>
            <person name="Jiang Y."/>
            <person name="Adhikari A."/>
            <person name="Zheng C.-J."/>
            <person name="Schuster L."/>
            <person name="Cowan T.M."/>
            <person name="Smanski M.J."/>
            <person name="Chevrette M.G."/>
            <person name="De Carvalho L.P.S."/>
            <person name="Shen B."/>
        </authorList>
    </citation>
    <scope>NUCLEOTIDE SEQUENCE [LARGE SCALE GENOMIC DNA]</scope>
    <source>
        <strain evidence="4 5">NPDC050100</strain>
    </source>
</reference>
<dbReference type="PANTHER" id="PTHR30590:SF3">
    <property type="entry name" value="HYPOTHETICAL MEMBRANE SPANNING PROTEIN"/>
    <property type="match status" value="1"/>
</dbReference>
<feature type="transmembrane region" description="Helical" evidence="2">
    <location>
        <begin position="208"/>
        <end position="227"/>
    </location>
</feature>
<dbReference type="RefSeq" id="WP_061255415.1">
    <property type="nucleotide sequence ID" value="NZ_JBFALK010000002.1"/>
</dbReference>
<feature type="compositionally biased region" description="Low complexity" evidence="1">
    <location>
        <begin position="189"/>
        <end position="198"/>
    </location>
</feature>
<organism evidence="4 5">
    <name type="scientific">Microtetraspora glauca</name>
    <dbReference type="NCBI Taxonomy" id="1996"/>
    <lineage>
        <taxon>Bacteria</taxon>
        <taxon>Bacillati</taxon>
        <taxon>Actinomycetota</taxon>
        <taxon>Actinomycetes</taxon>
        <taxon>Streptosporangiales</taxon>
        <taxon>Streptosporangiaceae</taxon>
        <taxon>Microtetraspora</taxon>
    </lineage>
</organism>
<keyword evidence="2" id="KW-1133">Transmembrane helix</keyword>
<feature type="transmembrane region" description="Helical" evidence="2">
    <location>
        <begin position="294"/>
        <end position="316"/>
    </location>
</feature>
<comment type="caution">
    <text evidence="4">The sequence shown here is derived from an EMBL/GenBank/DDBJ whole genome shotgun (WGS) entry which is preliminary data.</text>
</comment>
<accession>A0ABV3G8U8</accession>
<keyword evidence="2" id="KW-0812">Transmembrane</keyword>
<evidence type="ECO:0000313" key="5">
    <source>
        <dbReference type="Proteomes" id="UP001551675"/>
    </source>
</evidence>
<dbReference type="PANTHER" id="PTHR30590">
    <property type="entry name" value="INNER MEMBRANE PROTEIN"/>
    <property type="match status" value="1"/>
</dbReference>
<feature type="transmembrane region" description="Helical" evidence="2">
    <location>
        <begin position="265"/>
        <end position="288"/>
    </location>
</feature>
<feature type="region of interest" description="Disordered" evidence="1">
    <location>
        <begin position="170"/>
        <end position="198"/>
    </location>
</feature>